<dbReference type="Proteomes" id="UP000016033">
    <property type="component" value="Unassembled WGS sequence"/>
</dbReference>
<dbReference type="AlphaFoldDB" id="T5L463"/>
<dbReference type="EMBL" id="ATAO01000002">
    <property type="protein sequence ID" value="EQM86802.1"/>
    <property type="molecule type" value="Genomic_DNA"/>
</dbReference>
<reference evidence="1 2" key="1">
    <citation type="journal article" date="2013" name="Genome Announc.">
        <title>Whole-genome sequences of five oyster-associated bacteria show potential for crude oil hydrocarbon degradation.</title>
        <authorList>
            <person name="Chauhan A."/>
            <person name="Green S."/>
            <person name="Pathak A."/>
            <person name="Thomas J."/>
            <person name="Venkatramanan R."/>
        </authorList>
    </citation>
    <scope>NUCLEOTIDE SEQUENCE [LARGE SCALE GENOMIC DNA]</scope>
    <source>
        <strain evidence="1 2">MF109</strain>
    </source>
</reference>
<proteinExistence type="predicted"/>
<dbReference type="PATRIC" id="fig|1333857.3.peg.132"/>
<protein>
    <submittedName>
        <fullName evidence="1">Uncharacterized protein</fullName>
    </submittedName>
</protein>
<gene>
    <name evidence="1" type="ORF">L687_09565</name>
</gene>
<dbReference type="RefSeq" id="WP_021198124.1">
    <property type="nucleotide sequence ID" value="NZ_ATAO01000002.1"/>
</dbReference>
<organism evidence="1 2">
    <name type="scientific">Microbacterium maritypicum MF109</name>
    <dbReference type="NCBI Taxonomy" id="1333857"/>
    <lineage>
        <taxon>Bacteria</taxon>
        <taxon>Bacillati</taxon>
        <taxon>Actinomycetota</taxon>
        <taxon>Actinomycetes</taxon>
        <taxon>Micrococcales</taxon>
        <taxon>Microbacteriaceae</taxon>
        <taxon>Microbacterium</taxon>
    </lineage>
</organism>
<name>T5L463_MICMQ</name>
<evidence type="ECO:0000313" key="1">
    <source>
        <dbReference type="EMBL" id="EQM86802.1"/>
    </source>
</evidence>
<sequence>MTVLHTVLHSTAFVWNDPRRDARQLWPKDTVIGAHDIVVAGRALSDLARERRTPCILIAPVAPSAAHPEADPHVTLVVARITAREEPPGWHREASATVDCDLRAIVPLVTHVERLRTPRARDLVQTVLRTDEDDTRLHARLPKALSPGDLIVFACTGALALSQVAPRTRTAAAAVVDAVAEDVEETGGVCRKYRGEPFAD</sequence>
<evidence type="ECO:0000313" key="2">
    <source>
        <dbReference type="Proteomes" id="UP000016033"/>
    </source>
</evidence>
<accession>T5L463</accession>
<comment type="caution">
    <text evidence="1">The sequence shown here is derived from an EMBL/GenBank/DDBJ whole genome shotgun (WGS) entry which is preliminary data.</text>
</comment>